<evidence type="ECO:0000313" key="3">
    <source>
        <dbReference type="Proteomes" id="UP000225972"/>
    </source>
</evidence>
<reference evidence="3" key="1">
    <citation type="submission" date="2017-05" db="EMBL/GenBank/DDBJ databases">
        <authorList>
            <person name="Rodrigo-Torres L."/>
            <person name="Arahal R. D."/>
            <person name="Lucena T."/>
        </authorList>
    </citation>
    <scope>NUCLEOTIDE SEQUENCE [LARGE SCALE GENOMIC DNA]</scope>
    <source>
        <strain evidence="3">CECT 8649</strain>
    </source>
</reference>
<sequence length="138" mass="15654">MTSRIETFLASLSDLDQATTLITEDAKFIAVRAETYADLPLYGTYTGSEGLRAFIAALRQHFDTQSFVVDDVIENDTTGAAFGRFEHIIRQTRKTFRSHWALKTTFHKGKLSSYHFYEDTAALEEAMNQRTTSKETLS</sequence>
<dbReference type="AlphaFoldDB" id="A0A238JHX5"/>
<dbReference type="Proteomes" id="UP000225972">
    <property type="component" value="Unassembled WGS sequence"/>
</dbReference>
<keyword evidence="3" id="KW-1185">Reference proteome</keyword>
<dbReference type="SUPFAM" id="SSF54427">
    <property type="entry name" value="NTF2-like"/>
    <property type="match status" value="1"/>
</dbReference>
<evidence type="ECO:0000259" key="1">
    <source>
        <dbReference type="Pfam" id="PF12680"/>
    </source>
</evidence>
<organism evidence="2 3">
    <name type="scientific">Pelagimonas phthalicica</name>
    <dbReference type="NCBI Taxonomy" id="1037362"/>
    <lineage>
        <taxon>Bacteria</taxon>
        <taxon>Pseudomonadati</taxon>
        <taxon>Pseudomonadota</taxon>
        <taxon>Alphaproteobacteria</taxon>
        <taxon>Rhodobacterales</taxon>
        <taxon>Roseobacteraceae</taxon>
        <taxon>Pelagimonas</taxon>
    </lineage>
</organism>
<dbReference type="InterPro" id="IPR037401">
    <property type="entry name" value="SnoaL-like"/>
</dbReference>
<dbReference type="InterPro" id="IPR032710">
    <property type="entry name" value="NTF2-like_dom_sf"/>
</dbReference>
<protein>
    <submittedName>
        <fullName evidence="2">SnoaL-like domain protein</fullName>
    </submittedName>
</protein>
<evidence type="ECO:0000313" key="2">
    <source>
        <dbReference type="EMBL" id="SMX29993.1"/>
    </source>
</evidence>
<name>A0A238JHX5_9RHOB</name>
<feature type="domain" description="SnoaL-like" evidence="1">
    <location>
        <begin position="14"/>
        <end position="112"/>
    </location>
</feature>
<accession>A0A238JHX5</accession>
<dbReference type="EMBL" id="FXXP01000003">
    <property type="protein sequence ID" value="SMX29993.1"/>
    <property type="molecule type" value="Genomic_DNA"/>
</dbReference>
<dbReference type="OrthoDB" id="7869337at2"/>
<gene>
    <name evidence="2" type="ORF">TRP8649_04133</name>
</gene>
<dbReference type="RefSeq" id="WP_099248705.1">
    <property type="nucleotide sequence ID" value="NZ_FXXP01000003.1"/>
</dbReference>
<dbReference type="Gene3D" id="3.10.450.50">
    <property type="match status" value="1"/>
</dbReference>
<proteinExistence type="predicted"/>
<dbReference type="Pfam" id="PF12680">
    <property type="entry name" value="SnoaL_2"/>
    <property type="match status" value="1"/>
</dbReference>